<dbReference type="Pfam" id="PF00462">
    <property type="entry name" value="Glutaredoxin"/>
    <property type="match status" value="1"/>
</dbReference>
<dbReference type="EMBL" id="LYOS01000002">
    <property type="protein sequence ID" value="OFV68052.1"/>
    <property type="molecule type" value="Genomic_DNA"/>
</dbReference>
<name>A0A1F2PAV7_9EURY</name>
<protein>
    <submittedName>
        <fullName evidence="2">Glutaredoxin-like protein</fullName>
    </submittedName>
</protein>
<gene>
    <name evidence="2" type="ORF">SCAL_000692</name>
</gene>
<dbReference type="SUPFAM" id="SSF52833">
    <property type="entry name" value="Thioredoxin-like"/>
    <property type="match status" value="1"/>
</dbReference>
<dbReference type="InterPro" id="IPR002109">
    <property type="entry name" value="Glutaredoxin"/>
</dbReference>
<organism evidence="2 3">
    <name type="scientific">Candidatus Syntropharchaeum caldarium</name>
    <dbReference type="NCBI Taxonomy" id="1838285"/>
    <lineage>
        <taxon>Archaea</taxon>
        <taxon>Methanobacteriati</taxon>
        <taxon>Methanobacteriota</taxon>
        <taxon>Stenosarchaea group</taxon>
        <taxon>Methanomicrobia</taxon>
        <taxon>Methanosarcinales</taxon>
        <taxon>ANME-2 cluster</taxon>
        <taxon>Candidatus Syntropharchaeum</taxon>
    </lineage>
</organism>
<sequence>MTTCPGCERLKQALAAEGIEYEEVEMMTADAMTELRMNGIFALSAPVLQIGDDIFLTSSELVKEDGVDIDLVKKHLNGGIL</sequence>
<dbReference type="STRING" id="1838285.SCAL_000692"/>
<dbReference type="AlphaFoldDB" id="A0A1F2PAV7"/>
<evidence type="ECO:0000259" key="1">
    <source>
        <dbReference type="Pfam" id="PF00462"/>
    </source>
</evidence>
<feature type="domain" description="Glutaredoxin" evidence="1">
    <location>
        <begin position="2"/>
        <end position="52"/>
    </location>
</feature>
<reference evidence="2" key="1">
    <citation type="submission" date="2016-05" db="EMBL/GenBank/DDBJ databases">
        <title>Microbial consortia oxidize butane by reversing methanogenesis.</title>
        <authorList>
            <person name="Laso-Perez R."/>
            <person name="Richter M."/>
            <person name="Wegener G."/>
            <person name="Musat F."/>
        </authorList>
    </citation>
    <scope>NUCLEOTIDE SEQUENCE [LARGE SCALE GENOMIC DNA]</scope>
    <source>
        <strain evidence="2">BOX2</strain>
    </source>
</reference>
<keyword evidence="3" id="KW-1185">Reference proteome</keyword>
<dbReference type="Proteomes" id="UP000186940">
    <property type="component" value="Unassembled WGS sequence"/>
</dbReference>
<proteinExistence type="predicted"/>
<evidence type="ECO:0000313" key="2">
    <source>
        <dbReference type="EMBL" id="OFV68052.1"/>
    </source>
</evidence>
<comment type="caution">
    <text evidence="2">The sequence shown here is derived from an EMBL/GenBank/DDBJ whole genome shotgun (WGS) entry which is preliminary data.</text>
</comment>
<dbReference type="InterPro" id="IPR036249">
    <property type="entry name" value="Thioredoxin-like_sf"/>
</dbReference>
<dbReference type="Gene3D" id="3.40.30.10">
    <property type="entry name" value="Glutaredoxin"/>
    <property type="match status" value="1"/>
</dbReference>
<evidence type="ECO:0000313" key="3">
    <source>
        <dbReference type="Proteomes" id="UP000186940"/>
    </source>
</evidence>
<accession>A0A1F2PAV7</accession>
<dbReference type="PROSITE" id="PS51354">
    <property type="entry name" value="GLUTAREDOXIN_2"/>
    <property type="match status" value="1"/>
</dbReference>